<accession>A0A9W6VGW8</accession>
<reference evidence="1" key="1">
    <citation type="submission" date="2023-03" db="EMBL/GenBank/DDBJ databases">
        <title>Amycolatopsis taiwanensis NBRC 103393.</title>
        <authorList>
            <person name="Ichikawa N."/>
            <person name="Sato H."/>
            <person name="Tonouchi N."/>
        </authorList>
    </citation>
    <scope>NUCLEOTIDE SEQUENCE</scope>
    <source>
        <strain evidence="1">NBRC 103393</strain>
    </source>
</reference>
<dbReference type="Proteomes" id="UP001165136">
    <property type="component" value="Unassembled WGS sequence"/>
</dbReference>
<proteinExistence type="predicted"/>
<keyword evidence="2" id="KW-1185">Reference proteome</keyword>
<evidence type="ECO:0000313" key="1">
    <source>
        <dbReference type="EMBL" id="GLY65931.1"/>
    </source>
</evidence>
<gene>
    <name evidence="1" type="ORF">Atai01_25500</name>
</gene>
<organism evidence="1 2">
    <name type="scientific">Amycolatopsis taiwanensis</name>
    <dbReference type="NCBI Taxonomy" id="342230"/>
    <lineage>
        <taxon>Bacteria</taxon>
        <taxon>Bacillati</taxon>
        <taxon>Actinomycetota</taxon>
        <taxon>Actinomycetes</taxon>
        <taxon>Pseudonocardiales</taxon>
        <taxon>Pseudonocardiaceae</taxon>
        <taxon>Amycolatopsis</taxon>
    </lineage>
</organism>
<sequence>MNRALADLSAQETDLLPARLTLGGFFPGWGDMTNVFANNFAVGSAQPDWDGLGDWDTGSAASAVAVQRINVVGPVR</sequence>
<evidence type="ECO:0000313" key="2">
    <source>
        <dbReference type="Proteomes" id="UP001165136"/>
    </source>
</evidence>
<name>A0A9W6VGW8_9PSEU</name>
<protein>
    <submittedName>
        <fullName evidence="1">Uncharacterized protein</fullName>
    </submittedName>
</protein>
<dbReference type="AlphaFoldDB" id="A0A9W6VGW8"/>
<dbReference type="EMBL" id="BSTI01000005">
    <property type="protein sequence ID" value="GLY65931.1"/>
    <property type="molecule type" value="Genomic_DNA"/>
</dbReference>
<dbReference type="RefSeq" id="WP_027947330.1">
    <property type="nucleotide sequence ID" value="NZ_BSTI01000005.1"/>
</dbReference>
<comment type="caution">
    <text evidence="1">The sequence shown here is derived from an EMBL/GenBank/DDBJ whole genome shotgun (WGS) entry which is preliminary data.</text>
</comment>